<dbReference type="Pfam" id="PF02566">
    <property type="entry name" value="OsmC"/>
    <property type="match status" value="1"/>
</dbReference>
<organism evidence="1 2">
    <name type="scientific">Methylocystis hirsuta</name>
    <dbReference type="NCBI Taxonomy" id="369798"/>
    <lineage>
        <taxon>Bacteria</taxon>
        <taxon>Pseudomonadati</taxon>
        <taxon>Pseudomonadota</taxon>
        <taxon>Alphaproteobacteria</taxon>
        <taxon>Hyphomicrobiales</taxon>
        <taxon>Methylocystaceae</taxon>
        <taxon>Methylocystis</taxon>
    </lineage>
</organism>
<dbReference type="AlphaFoldDB" id="A0A3M9XJF3"/>
<evidence type="ECO:0000313" key="1">
    <source>
        <dbReference type="EMBL" id="RNJ47991.1"/>
    </source>
</evidence>
<gene>
    <name evidence="1" type="ORF">D1O30_20905</name>
</gene>
<dbReference type="SUPFAM" id="SSF82784">
    <property type="entry name" value="OsmC-like"/>
    <property type="match status" value="1"/>
</dbReference>
<sequence>MSEHKANIKWARNGADFGYKNYSRDHIWRFDNGVEVPSSAAPAYLGNPQRVDPEAAFVAALSSCHMLTFLALASNKGFVVDSYEDNAVGRLEKNANGKLAVTRVELHPKISYCGDKQPTQTDLDWLHDKAHRECFIANSVTTEIRVVPAK</sequence>
<reference evidence="1 2" key="1">
    <citation type="submission" date="2018-08" db="EMBL/GenBank/DDBJ databases">
        <title>Genome sequence of Methylocystis hirsuta CSC1, a methanotroph able to accumulate PHAs.</title>
        <authorList>
            <person name="Bordel S."/>
            <person name="Rodriguez E."/>
            <person name="Gancedo J."/>
            <person name="Munoz R."/>
        </authorList>
    </citation>
    <scope>NUCLEOTIDE SEQUENCE [LARGE SCALE GENOMIC DNA]</scope>
    <source>
        <strain evidence="1 2">CSC1</strain>
    </source>
</reference>
<dbReference type="InterPro" id="IPR036102">
    <property type="entry name" value="OsmC/Ohrsf"/>
</dbReference>
<dbReference type="InterPro" id="IPR052707">
    <property type="entry name" value="OsmC_Ohr_Peroxiredoxin"/>
</dbReference>
<dbReference type="Proteomes" id="UP000268623">
    <property type="component" value="Unassembled WGS sequence"/>
</dbReference>
<proteinExistence type="predicted"/>
<dbReference type="PANTHER" id="PTHR42830:SF2">
    <property type="entry name" value="OSMC_OHR FAMILY PROTEIN"/>
    <property type="match status" value="1"/>
</dbReference>
<dbReference type="PANTHER" id="PTHR42830">
    <property type="entry name" value="OSMOTICALLY INDUCIBLE FAMILY PROTEIN"/>
    <property type="match status" value="1"/>
</dbReference>
<name>A0A3M9XJF3_9HYPH</name>
<dbReference type="EMBL" id="QWDD01000004">
    <property type="protein sequence ID" value="RNJ47991.1"/>
    <property type="molecule type" value="Genomic_DNA"/>
</dbReference>
<dbReference type="Gene3D" id="3.30.300.20">
    <property type="match status" value="1"/>
</dbReference>
<dbReference type="InterPro" id="IPR003718">
    <property type="entry name" value="OsmC/Ohr_fam"/>
</dbReference>
<keyword evidence="2" id="KW-1185">Reference proteome</keyword>
<protein>
    <submittedName>
        <fullName evidence="1">OsmC family peroxiredoxin</fullName>
    </submittedName>
</protein>
<accession>A0A3M9XJF3</accession>
<dbReference type="RefSeq" id="WP_123178073.1">
    <property type="nucleotide sequence ID" value="NZ_QWDD01000004.1"/>
</dbReference>
<evidence type="ECO:0000313" key="2">
    <source>
        <dbReference type="Proteomes" id="UP000268623"/>
    </source>
</evidence>
<dbReference type="OrthoDB" id="9795405at2"/>
<comment type="caution">
    <text evidence="1">The sequence shown here is derived from an EMBL/GenBank/DDBJ whole genome shotgun (WGS) entry which is preliminary data.</text>
</comment>
<dbReference type="InterPro" id="IPR015946">
    <property type="entry name" value="KH_dom-like_a/b"/>
</dbReference>